<feature type="domain" description="NOT2/NOT3/NOT5 C-terminal" evidence="5">
    <location>
        <begin position="576"/>
        <end position="698"/>
    </location>
</feature>
<dbReference type="OMA" id="QDEAQLY"/>
<evidence type="ECO:0000259" key="5">
    <source>
        <dbReference type="Pfam" id="PF04153"/>
    </source>
</evidence>
<feature type="compositionally biased region" description="Low complexity" evidence="4">
    <location>
        <begin position="75"/>
        <end position="84"/>
    </location>
</feature>
<evidence type="ECO:0000256" key="3">
    <source>
        <dbReference type="ARBA" id="ARBA00023163"/>
    </source>
</evidence>
<feature type="compositionally biased region" description="Low complexity" evidence="4">
    <location>
        <begin position="116"/>
        <end position="128"/>
    </location>
</feature>
<feature type="compositionally biased region" description="Low complexity" evidence="4">
    <location>
        <begin position="453"/>
        <end position="467"/>
    </location>
</feature>
<dbReference type="FunCoup" id="A0A7I4CG07">
    <property type="interactions" value="4494"/>
</dbReference>
<name>A0A7I4CG07_PHYPA</name>
<comment type="similarity">
    <text evidence="1">Belongs to the CNOT2/3/5 family.</text>
</comment>
<dbReference type="Proteomes" id="UP000006727">
    <property type="component" value="Chromosome 23"/>
</dbReference>
<dbReference type="EnsemblPlants" id="Pp3c23_22450V3.6">
    <property type="protein sequence ID" value="Pp3c23_22450V3.6"/>
    <property type="gene ID" value="Pp3c23_22450"/>
</dbReference>
<evidence type="ECO:0000313" key="7">
    <source>
        <dbReference type="Proteomes" id="UP000006727"/>
    </source>
</evidence>
<feature type="compositionally biased region" description="Polar residues" evidence="4">
    <location>
        <begin position="92"/>
        <end position="111"/>
    </location>
</feature>
<sequence length="709" mass="74805">MPEGNSIMYLPFRHDANVKESMLNGSASTLLDSGSSARPFASSGYSAQSGTPFAHHGGNLQGLHNAQASYNMQSVQNSVSSRNQGLGGNPSSGGHQSTGNLQGGRFTSNNKPVDFSQQSSHGSLHGQSAMTSRAGIIAAGNHSFSNSMNGIGRLGSGGSLGSNIIGSRGSFSGLGGGTLQMGASGPRISSTVGSIGGGGSLSGGGGLSRSLNAAVQLNAASLGGARVNMSSLNNSGGISVQGLGRPVNSMLQQGVNMSSSYNPSGDLLAMISRASPRAVSLLGSNFSSSPGLSTQGQGQLTNGQLGSHGLSNDSSDGVPFDINDFPQLTARQSGTSGLQGSAAALKKQGVAVNANVQHNQGFSIQSEDFPALSACKDGGNDSTTELQHHKEQHEDSLASAMQSQHFTMNRSSGFSLGGSYAPHRQLQHQTGGLGSGSVSASELQHLQASMTDSFSSSHVPSPSYQSQIPGASQIGTGGGHLQRSGSLASYDQLLQQYHQAQLRAGGAGIQQQQFAQLARESIKGFQQGGMATPQDRFGLLGLLSVIRMSDPDLTTLALGTDLTTLGLNLNSRENLYKTFASPWADGPVRGEPEFTLPDCYVQRAPRLQPGYFSKFPQETLFYIFYSMPNDEAQMYAADELYNRGWFYHKDHKIWLTRVLNEIPPVTTQTFERGAYYFFDHNTWDTGRKENFVLQYEHIEKRPQLPSQVK</sequence>
<feature type="region of interest" description="Disordered" evidence="4">
    <location>
        <begin position="75"/>
        <end position="129"/>
    </location>
</feature>
<feature type="compositionally biased region" description="Low complexity" evidence="4">
    <location>
        <begin position="287"/>
        <end position="307"/>
    </location>
</feature>
<reference evidence="6" key="3">
    <citation type="submission" date="2020-12" db="UniProtKB">
        <authorList>
            <consortium name="EnsemblPlants"/>
        </authorList>
    </citation>
    <scope>IDENTIFICATION</scope>
</reference>
<dbReference type="GeneID" id="112276073"/>
<dbReference type="GO" id="GO:0000932">
    <property type="term" value="C:P-body"/>
    <property type="evidence" value="ECO:0000318"/>
    <property type="project" value="GO_Central"/>
</dbReference>
<dbReference type="GO" id="GO:0006355">
    <property type="term" value="P:regulation of DNA-templated transcription"/>
    <property type="evidence" value="ECO:0007669"/>
    <property type="project" value="InterPro"/>
</dbReference>
<gene>
    <name evidence="6" type="primary">LOC112276073</name>
</gene>
<dbReference type="AlphaFoldDB" id="A0A7I4CG07"/>
<evidence type="ECO:0000256" key="2">
    <source>
        <dbReference type="ARBA" id="ARBA00023015"/>
    </source>
</evidence>
<evidence type="ECO:0000256" key="1">
    <source>
        <dbReference type="ARBA" id="ARBA00007682"/>
    </source>
</evidence>
<dbReference type="KEGG" id="ppp:112276073"/>
<dbReference type="EnsemblPlants" id="Pp3c23_22450V3.3">
    <property type="protein sequence ID" value="Pp3c23_22450V3.3"/>
    <property type="gene ID" value="Pp3c23_22450"/>
</dbReference>
<dbReference type="Pfam" id="PF04153">
    <property type="entry name" value="NOT2_3_5_C"/>
    <property type="match status" value="1"/>
</dbReference>
<dbReference type="OrthoDB" id="25391at2759"/>
<keyword evidence="2" id="KW-0805">Transcription regulation</keyword>
<feature type="region of interest" description="Disordered" evidence="4">
    <location>
        <begin position="411"/>
        <end position="439"/>
    </location>
</feature>
<evidence type="ECO:0000256" key="4">
    <source>
        <dbReference type="SAM" id="MobiDB-lite"/>
    </source>
</evidence>
<reference evidence="6 7" key="2">
    <citation type="journal article" date="2018" name="Plant J.">
        <title>The Physcomitrella patens chromosome-scale assembly reveals moss genome structure and evolution.</title>
        <authorList>
            <person name="Lang D."/>
            <person name="Ullrich K.K."/>
            <person name="Murat F."/>
            <person name="Fuchs J."/>
            <person name="Jenkins J."/>
            <person name="Haas F.B."/>
            <person name="Piednoel M."/>
            <person name="Gundlach H."/>
            <person name="Van Bel M."/>
            <person name="Meyberg R."/>
            <person name="Vives C."/>
            <person name="Morata J."/>
            <person name="Symeonidi A."/>
            <person name="Hiss M."/>
            <person name="Muchero W."/>
            <person name="Kamisugi Y."/>
            <person name="Saleh O."/>
            <person name="Blanc G."/>
            <person name="Decker E.L."/>
            <person name="van Gessel N."/>
            <person name="Grimwood J."/>
            <person name="Hayes R.D."/>
            <person name="Graham S.W."/>
            <person name="Gunter L.E."/>
            <person name="McDaniel S.F."/>
            <person name="Hoernstein S.N.W."/>
            <person name="Larsson A."/>
            <person name="Li F.W."/>
            <person name="Perroud P.F."/>
            <person name="Phillips J."/>
            <person name="Ranjan P."/>
            <person name="Rokshar D.S."/>
            <person name="Rothfels C.J."/>
            <person name="Schneider L."/>
            <person name="Shu S."/>
            <person name="Stevenson D.W."/>
            <person name="Thummler F."/>
            <person name="Tillich M."/>
            <person name="Villarreal Aguilar J.C."/>
            <person name="Widiez T."/>
            <person name="Wong G.K."/>
            <person name="Wymore A."/>
            <person name="Zhang Y."/>
            <person name="Zimmer A.D."/>
            <person name="Quatrano R.S."/>
            <person name="Mayer K.F.X."/>
            <person name="Goodstein D."/>
            <person name="Casacuberta J.M."/>
            <person name="Vandepoele K."/>
            <person name="Reski R."/>
            <person name="Cuming A.C."/>
            <person name="Tuskan G.A."/>
            <person name="Maumus F."/>
            <person name="Salse J."/>
            <person name="Schmutz J."/>
            <person name="Rensing S.A."/>
        </authorList>
    </citation>
    <scope>NUCLEOTIDE SEQUENCE [LARGE SCALE GENOMIC DNA]</scope>
    <source>
        <strain evidence="6 7">cv. Gransden 2004</strain>
    </source>
</reference>
<evidence type="ECO:0000313" key="6">
    <source>
        <dbReference type="EnsemblPlants" id="Pp3c23_22450V3.3"/>
    </source>
</evidence>
<feature type="region of interest" description="Disordered" evidence="4">
    <location>
        <begin position="453"/>
        <end position="480"/>
    </location>
</feature>
<dbReference type="InterPro" id="IPR040168">
    <property type="entry name" value="Not2/3/5"/>
</dbReference>
<dbReference type="RefSeq" id="XP_024362819.1">
    <property type="nucleotide sequence ID" value="XM_024507051.2"/>
</dbReference>
<dbReference type="EMBL" id="ABEU02000023">
    <property type="status" value="NOT_ANNOTATED_CDS"/>
    <property type="molecule type" value="Genomic_DNA"/>
</dbReference>
<keyword evidence="3" id="KW-0804">Transcription</keyword>
<feature type="compositionally biased region" description="Basic and acidic residues" evidence="4">
    <location>
        <begin position="386"/>
        <end position="396"/>
    </location>
</feature>
<dbReference type="GO" id="GO:0000289">
    <property type="term" value="P:nuclear-transcribed mRNA poly(A) tail shortening"/>
    <property type="evidence" value="ECO:0000318"/>
    <property type="project" value="GO_Central"/>
</dbReference>
<accession>A0A7I4CG07</accession>
<keyword evidence="7" id="KW-1185">Reference proteome</keyword>
<dbReference type="GO" id="GO:0030015">
    <property type="term" value="C:CCR4-NOT core complex"/>
    <property type="evidence" value="ECO:0000318"/>
    <property type="project" value="GO_Central"/>
</dbReference>
<proteinExistence type="inferred from homology"/>
<dbReference type="InterPro" id="IPR007282">
    <property type="entry name" value="NOT2/3/5_C"/>
</dbReference>
<reference evidence="6 7" key="1">
    <citation type="journal article" date="2008" name="Science">
        <title>The Physcomitrella genome reveals evolutionary insights into the conquest of land by plants.</title>
        <authorList>
            <person name="Rensing S."/>
            <person name="Lang D."/>
            <person name="Zimmer A."/>
            <person name="Terry A."/>
            <person name="Salamov A."/>
            <person name="Shapiro H."/>
            <person name="Nishiyama T."/>
            <person name="Perroud P.-F."/>
            <person name="Lindquist E."/>
            <person name="Kamisugi Y."/>
            <person name="Tanahashi T."/>
            <person name="Sakakibara K."/>
            <person name="Fujita T."/>
            <person name="Oishi K."/>
            <person name="Shin-I T."/>
            <person name="Kuroki Y."/>
            <person name="Toyoda A."/>
            <person name="Suzuki Y."/>
            <person name="Hashimoto A."/>
            <person name="Yamaguchi K."/>
            <person name="Sugano A."/>
            <person name="Kohara Y."/>
            <person name="Fujiyama A."/>
            <person name="Anterola A."/>
            <person name="Aoki S."/>
            <person name="Ashton N."/>
            <person name="Barbazuk W.B."/>
            <person name="Barker E."/>
            <person name="Bennetzen J."/>
            <person name="Bezanilla M."/>
            <person name="Blankenship R."/>
            <person name="Cho S.H."/>
            <person name="Dutcher S."/>
            <person name="Estelle M."/>
            <person name="Fawcett J.A."/>
            <person name="Gundlach H."/>
            <person name="Hanada K."/>
            <person name="Heyl A."/>
            <person name="Hicks K.A."/>
            <person name="Hugh J."/>
            <person name="Lohr M."/>
            <person name="Mayer K."/>
            <person name="Melkozernov A."/>
            <person name="Murata T."/>
            <person name="Nelson D."/>
            <person name="Pils B."/>
            <person name="Prigge M."/>
            <person name="Reiss B."/>
            <person name="Renner T."/>
            <person name="Rombauts S."/>
            <person name="Rushton P."/>
            <person name="Sanderfoot A."/>
            <person name="Schween G."/>
            <person name="Shiu S.-H."/>
            <person name="Stueber K."/>
            <person name="Theodoulou F.L."/>
            <person name="Tu H."/>
            <person name="Van de Peer Y."/>
            <person name="Verrier P.J."/>
            <person name="Waters E."/>
            <person name="Wood A."/>
            <person name="Yang L."/>
            <person name="Cove D."/>
            <person name="Cuming A."/>
            <person name="Hasebe M."/>
            <person name="Lucas S."/>
            <person name="Mishler D.B."/>
            <person name="Reski R."/>
            <person name="Grigoriev I."/>
            <person name="Quatrano R.S."/>
            <person name="Boore J.L."/>
        </authorList>
    </citation>
    <scope>NUCLEOTIDE SEQUENCE [LARGE SCALE GENOMIC DNA]</scope>
    <source>
        <strain evidence="6 7">cv. Gransden 2004</strain>
    </source>
</reference>
<dbReference type="Gramene" id="Pp3c23_22450V3.3">
    <property type="protein sequence ID" value="Pp3c23_22450V3.3"/>
    <property type="gene ID" value="Pp3c23_22450"/>
</dbReference>
<dbReference type="PANTHER" id="PTHR23326">
    <property type="entry name" value="CCR4 NOT-RELATED"/>
    <property type="match status" value="1"/>
</dbReference>
<dbReference type="Gene3D" id="2.30.30.1020">
    <property type="entry name" value="CCR4-NOT complex subunit 2/3/5, C-terminal domain"/>
    <property type="match status" value="1"/>
</dbReference>
<feature type="region of interest" description="Disordered" evidence="4">
    <location>
        <begin position="373"/>
        <end position="399"/>
    </location>
</feature>
<dbReference type="Gramene" id="Pp3c23_22450V3.6">
    <property type="protein sequence ID" value="Pp3c23_22450V3.6"/>
    <property type="gene ID" value="Pp3c23_22450"/>
</dbReference>
<feature type="region of interest" description="Disordered" evidence="4">
    <location>
        <begin position="287"/>
        <end position="325"/>
    </location>
</feature>
<protein>
    <recommendedName>
        <fullName evidence="5">NOT2/NOT3/NOT5 C-terminal domain-containing protein</fullName>
    </recommendedName>
</protein>
<organism evidence="6 7">
    <name type="scientific">Physcomitrium patens</name>
    <name type="common">Spreading-leaved earth moss</name>
    <name type="synonym">Physcomitrella patens</name>
    <dbReference type="NCBI Taxonomy" id="3218"/>
    <lineage>
        <taxon>Eukaryota</taxon>
        <taxon>Viridiplantae</taxon>
        <taxon>Streptophyta</taxon>
        <taxon>Embryophyta</taxon>
        <taxon>Bryophyta</taxon>
        <taxon>Bryophytina</taxon>
        <taxon>Bryopsida</taxon>
        <taxon>Funariidae</taxon>
        <taxon>Funariales</taxon>
        <taxon>Funariaceae</taxon>
        <taxon>Physcomitrium</taxon>
    </lineage>
</organism>
<dbReference type="RefSeq" id="XP_024362820.1">
    <property type="nucleotide sequence ID" value="XM_024507052.2"/>
</dbReference>
<dbReference type="InterPro" id="IPR038635">
    <property type="entry name" value="CCR4-NOT_su2/3/5_C_sf"/>
</dbReference>